<dbReference type="STRING" id="426702.SAMN04488099_10362"/>
<feature type="transmembrane region" description="Helical" evidence="1">
    <location>
        <begin position="199"/>
        <end position="217"/>
    </location>
</feature>
<organism evidence="2 3">
    <name type="scientific">Alkalibacterium pelagium</name>
    <dbReference type="NCBI Taxonomy" id="426702"/>
    <lineage>
        <taxon>Bacteria</taxon>
        <taxon>Bacillati</taxon>
        <taxon>Bacillota</taxon>
        <taxon>Bacilli</taxon>
        <taxon>Lactobacillales</taxon>
        <taxon>Carnobacteriaceae</taxon>
        <taxon>Alkalibacterium</taxon>
    </lineage>
</organism>
<keyword evidence="1" id="KW-0812">Transmembrane</keyword>
<dbReference type="InterPro" id="IPR006938">
    <property type="entry name" value="DUF624"/>
</dbReference>
<dbReference type="Pfam" id="PF04854">
    <property type="entry name" value="DUF624"/>
    <property type="match status" value="1"/>
</dbReference>
<reference evidence="3" key="1">
    <citation type="submission" date="2016-10" db="EMBL/GenBank/DDBJ databases">
        <authorList>
            <person name="Varghese N."/>
            <person name="Submissions S."/>
        </authorList>
    </citation>
    <scope>NUCLEOTIDE SEQUENCE [LARGE SCALE GENOMIC DNA]</scope>
    <source>
        <strain evidence="3">DSM 19183</strain>
    </source>
</reference>
<keyword evidence="3" id="KW-1185">Reference proteome</keyword>
<gene>
    <name evidence="2" type="ORF">SAMN04488099_10362</name>
</gene>
<dbReference type="RefSeq" id="WP_170230984.1">
    <property type="nucleotide sequence ID" value="NZ_BJYC01000007.1"/>
</dbReference>
<feature type="transmembrane region" description="Helical" evidence="1">
    <location>
        <begin position="51"/>
        <end position="70"/>
    </location>
</feature>
<evidence type="ECO:0000256" key="1">
    <source>
        <dbReference type="SAM" id="Phobius"/>
    </source>
</evidence>
<dbReference type="AlphaFoldDB" id="A0A1H7HF88"/>
<proteinExistence type="predicted"/>
<feature type="transmembrane region" description="Helical" evidence="1">
    <location>
        <begin position="129"/>
        <end position="148"/>
    </location>
</feature>
<evidence type="ECO:0000313" key="3">
    <source>
        <dbReference type="Proteomes" id="UP000199081"/>
    </source>
</evidence>
<keyword evidence="1" id="KW-0472">Membrane</keyword>
<keyword evidence="1" id="KW-1133">Transmembrane helix</keyword>
<feature type="transmembrane region" description="Helical" evidence="1">
    <location>
        <begin position="21"/>
        <end position="45"/>
    </location>
</feature>
<feature type="transmembrane region" description="Helical" evidence="1">
    <location>
        <begin position="103"/>
        <end position="123"/>
    </location>
</feature>
<protein>
    <submittedName>
        <fullName evidence="2">Uncharacterized membrane protein YesL</fullName>
    </submittedName>
</protein>
<dbReference type="Proteomes" id="UP000199081">
    <property type="component" value="Unassembled WGS sequence"/>
</dbReference>
<feature type="transmembrane region" description="Helical" evidence="1">
    <location>
        <begin position="169"/>
        <end position="193"/>
    </location>
</feature>
<dbReference type="EMBL" id="FNZU01000003">
    <property type="protein sequence ID" value="SEK48904.1"/>
    <property type="molecule type" value="Genomic_DNA"/>
</dbReference>
<sequence>MSDEFNNDIGNKRLYKIAQNISWFLISTLWFNLNFIPLFFFFLFVEPTLANIVWYLIGIIPLGPAIGAMLGSTHQVIENEDFSEPGRDFRKYYRVNLMDSLKIWLPFLVVVYLFSVNINYYLALADNTLFLLGYFFIFLTIVLILYLIPVFLIQTKFSFRYKDLLRLGWYYFFIKMKLTFGNFFVIFILAFLLLVTTEWLLLALPAVLSYLWTLYNYSIVRDVRTNFVKDKE</sequence>
<accession>A0A1H7HF88</accession>
<evidence type="ECO:0000313" key="2">
    <source>
        <dbReference type="EMBL" id="SEK48904.1"/>
    </source>
</evidence>
<name>A0A1H7HF88_9LACT</name>